<keyword evidence="2" id="KW-1185">Reference proteome</keyword>
<proteinExistence type="predicted"/>
<name>A0ABQ8JC96_DERPT</name>
<reference evidence="1 2" key="1">
    <citation type="journal article" date="2018" name="J. Allergy Clin. Immunol.">
        <title>High-quality assembly of Dermatophagoides pteronyssinus genome and transcriptome reveals a wide range of novel allergens.</title>
        <authorList>
            <person name="Liu X.Y."/>
            <person name="Yang K.Y."/>
            <person name="Wang M.Q."/>
            <person name="Kwok J.S."/>
            <person name="Zeng X."/>
            <person name="Yang Z."/>
            <person name="Xiao X.J."/>
            <person name="Lau C.P."/>
            <person name="Li Y."/>
            <person name="Huang Z.M."/>
            <person name="Ba J.G."/>
            <person name="Yim A.K."/>
            <person name="Ouyang C.Y."/>
            <person name="Ngai S.M."/>
            <person name="Chan T.F."/>
            <person name="Leung E.L."/>
            <person name="Liu L."/>
            <person name="Liu Z.G."/>
            <person name="Tsui S.K."/>
        </authorList>
    </citation>
    <scope>NUCLEOTIDE SEQUENCE [LARGE SCALE GENOMIC DNA]</scope>
    <source>
        <strain evidence="1">Derp</strain>
    </source>
</reference>
<protein>
    <submittedName>
        <fullName evidence="1">Uncharacterized protein</fullName>
    </submittedName>
</protein>
<dbReference type="EMBL" id="NJHN03000054">
    <property type="protein sequence ID" value="KAH9420025.1"/>
    <property type="molecule type" value="Genomic_DNA"/>
</dbReference>
<sequence>MEKLNKHFVNATKKEEDRIKISKLEKQKTLFLSPFYHGEKEKLHKILKYTEKCIKNKVSQQQQQSQAKQYY</sequence>
<evidence type="ECO:0000313" key="1">
    <source>
        <dbReference type="EMBL" id="KAH9420025.1"/>
    </source>
</evidence>
<comment type="caution">
    <text evidence="1">The sequence shown here is derived from an EMBL/GenBank/DDBJ whole genome shotgun (WGS) entry which is preliminary data.</text>
</comment>
<evidence type="ECO:0000313" key="2">
    <source>
        <dbReference type="Proteomes" id="UP000887458"/>
    </source>
</evidence>
<gene>
    <name evidence="1" type="ORF">DERP_001859</name>
</gene>
<dbReference type="Proteomes" id="UP000887458">
    <property type="component" value="Unassembled WGS sequence"/>
</dbReference>
<reference evidence="1 2" key="2">
    <citation type="journal article" date="2022" name="Mol. Biol. Evol.">
        <title>Comparative Genomics Reveals Insights into the Divergent Evolution of Astigmatic Mites and Household Pest Adaptations.</title>
        <authorList>
            <person name="Xiong Q."/>
            <person name="Wan A.T."/>
            <person name="Liu X."/>
            <person name="Fung C.S."/>
            <person name="Xiao X."/>
            <person name="Malainual N."/>
            <person name="Hou J."/>
            <person name="Wang L."/>
            <person name="Wang M."/>
            <person name="Yang K.Y."/>
            <person name="Cui Y."/>
            <person name="Leung E.L."/>
            <person name="Nong W."/>
            <person name="Shin S.K."/>
            <person name="Au S.W."/>
            <person name="Jeong K.Y."/>
            <person name="Chew F.T."/>
            <person name="Hui J.H."/>
            <person name="Leung T.F."/>
            <person name="Tungtrongchitr A."/>
            <person name="Zhong N."/>
            <person name="Liu Z."/>
            <person name="Tsui S.K."/>
        </authorList>
    </citation>
    <scope>NUCLEOTIDE SEQUENCE [LARGE SCALE GENOMIC DNA]</scope>
    <source>
        <strain evidence="1">Derp</strain>
    </source>
</reference>
<organism evidence="1 2">
    <name type="scientific">Dermatophagoides pteronyssinus</name>
    <name type="common">European house dust mite</name>
    <dbReference type="NCBI Taxonomy" id="6956"/>
    <lineage>
        <taxon>Eukaryota</taxon>
        <taxon>Metazoa</taxon>
        <taxon>Ecdysozoa</taxon>
        <taxon>Arthropoda</taxon>
        <taxon>Chelicerata</taxon>
        <taxon>Arachnida</taxon>
        <taxon>Acari</taxon>
        <taxon>Acariformes</taxon>
        <taxon>Sarcoptiformes</taxon>
        <taxon>Astigmata</taxon>
        <taxon>Psoroptidia</taxon>
        <taxon>Analgoidea</taxon>
        <taxon>Pyroglyphidae</taxon>
        <taxon>Dermatophagoidinae</taxon>
        <taxon>Dermatophagoides</taxon>
    </lineage>
</organism>
<accession>A0ABQ8JC96</accession>